<accession>A0A7G2E7J7</accession>
<evidence type="ECO:0000256" key="1">
    <source>
        <dbReference type="SAM" id="SignalP"/>
    </source>
</evidence>
<dbReference type="AlphaFoldDB" id="A0A7G2E7J7"/>
<dbReference type="Proteomes" id="UP000516314">
    <property type="component" value="Chromosome 2"/>
</dbReference>
<keyword evidence="1" id="KW-0732">Signal</keyword>
<gene>
    <name evidence="2" type="ORF">AT9943_LOCUS6416</name>
</gene>
<dbReference type="EMBL" id="LR881467">
    <property type="protein sequence ID" value="CAD5318178.1"/>
    <property type="molecule type" value="Genomic_DNA"/>
</dbReference>
<sequence length="66" mass="7014">MASKALVLFGLFAVLLVVTEVAAASGTVKSESGETVQPDQYNGEVTMAVQGVVRMLEKLFRLSLVN</sequence>
<dbReference type="Pfam" id="PF07172">
    <property type="entry name" value="GRP"/>
    <property type="match status" value="1"/>
</dbReference>
<feature type="chain" id="PRO_5028927903" evidence="1">
    <location>
        <begin position="24"/>
        <end position="66"/>
    </location>
</feature>
<protein>
    <submittedName>
        <fullName evidence="2">(thale cress) hypothetical protein</fullName>
    </submittedName>
</protein>
<feature type="signal peptide" evidence="1">
    <location>
        <begin position="1"/>
        <end position="23"/>
    </location>
</feature>
<name>A0A7G2E7J7_ARATH</name>
<evidence type="ECO:0000313" key="2">
    <source>
        <dbReference type="EMBL" id="CAD5318178.1"/>
    </source>
</evidence>
<reference evidence="2 3" key="1">
    <citation type="submission" date="2020-09" db="EMBL/GenBank/DDBJ databases">
        <authorList>
            <person name="Ashkenazy H."/>
        </authorList>
    </citation>
    <scope>NUCLEOTIDE SEQUENCE [LARGE SCALE GENOMIC DNA]</scope>
    <source>
        <strain evidence="3">cv. Cdm-0</strain>
    </source>
</reference>
<evidence type="ECO:0000313" key="3">
    <source>
        <dbReference type="Proteomes" id="UP000516314"/>
    </source>
</evidence>
<proteinExistence type="predicted"/>
<organism evidence="2 3">
    <name type="scientific">Arabidopsis thaliana</name>
    <name type="common">Mouse-ear cress</name>
    <dbReference type="NCBI Taxonomy" id="3702"/>
    <lineage>
        <taxon>Eukaryota</taxon>
        <taxon>Viridiplantae</taxon>
        <taxon>Streptophyta</taxon>
        <taxon>Embryophyta</taxon>
        <taxon>Tracheophyta</taxon>
        <taxon>Spermatophyta</taxon>
        <taxon>Magnoliopsida</taxon>
        <taxon>eudicotyledons</taxon>
        <taxon>Gunneridae</taxon>
        <taxon>Pentapetalae</taxon>
        <taxon>rosids</taxon>
        <taxon>malvids</taxon>
        <taxon>Brassicales</taxon>
        <taxon>Brassicaceae</taxon>
        <taxon>Camelineae</taxon>
        <taxon>Arabidopsis</taxon>
    </lineage>
</organism>
<dbReference type="InterPro" id="IPR010800">
    <property type="entry name" value="GRP"/>
</dbReference>